<dbReference type="EMBL" id="GBRH01255386">
    <property type="protein sequence ID" value="JAD42509.1"/>
    <property type="molecule type" value="Transcribed_RNA"/>
</dbReference>
<reference evidence="1" key="2">
    <citation type="journal article" date="2015" name="Data Brief">
        <title>Shoot transcriptome of the giant reed, Arundo donax.</title>
        <authorList>
            <person name="Barrero R.A."/>
            <person name="Guerrero F.D."/>
            <person name="Moolhuijzen P."/>
            <person name="Goolsby J.A."/>
            <person name="Tidwell J."/>
            <person name="Bellgard S.E."/>
            <person name="Bellgard M.I."/>
        </authorList>
    </citation>
    <scope>NUCLEOTIDE SEQUENCE</scope>
    <source>
        <tissue evidence="1">Shoot tissue taken approximately 20 cm above the soil surface</tissue>
    </source>
</reference>
<organism evidence="1">
    <name type="scientific">Arundo donax</name>
    <name type="common">Giant reed</name>
    <name type="synonym">Donax arundinaceus</name>
    <dbReference type="NCBI Taxonomy" id="35708"/>
    <lineage>
        <taxon>Eukaryota</taxon>
        <taxon>Viridiplantae</taxon>
        <taxon>Streptophyta</taxon>
        <taxon>Embryophyta</taxon>
        <taxon>Tracheophyta</taxon>
        <taxon>Spermatophyta</taxon>
        <taxon>Magnoliopsida</taxon>
        <taxon>Liliopsida</taxon>
        <taxon>Poales</taxon>
        <taxon>Poaceae</taxon>
        <taxon>PACMAD clade</taxon>
        <taxon>Arundinoideae</taxon>
        <taxon>Arundineae</taxon>
        <taxon>Arundo</taxon>
    </lineage>
</organism>
<proteinExistence type="predicted"/>
<evidence type="ECO:0000313" key="1">
    <source>
        <dbReference type="EMBL" id="JAD42509.1"/>
    </source>
</evidence>
<sequence>MNNLPSHLRSYIWLLFNYSMEYEKMEAEAIIYLKVLPMIATNLLPSRHT</sequence>
<reference evidence="1" key="1">
    <citation type="submission" date="2014-09" db="EMBL/GenBank/DDBJ databases">
        <authorList>
            <person name="Magalhaes I.L.F."/>
            <person name="Oliveira U."/>
            <person name="Santos F.R."/>
            <person name="Vidigal T.H.D.A."/>
            <person name="Brescovit A.D."/>
            <person name="Santos A.J."/>
        </authorList>
    </citation>
    <scope>NUCLEOTIDE SEQUENCE</scope>
    <source>
        <tissue evidence="1">Shoot tissue taken approximately 20 cm above the soil surface</tissue>
    </source>
</reference>
<accession>A0A0A8ZSZ3</accession>
<dbReference type="AlphaFoldDB" id="A0A0A8ZSZ3"/>
<protein>
    <submittedName>
        <fullName evidence="1">Uncharacterized protein</fullName>
    </submittedName>
</protein>
<name>A0A0A8ZSZ3_ARUDO</name>